<comment type="caution">
    <text evidence="1">The sequence shown here is derived from an EMBL/GenBank/DDBJ whole genome shotgun (WGS) entry which is preliminary data.</text>
</comment>
<dbReference type="Proteomes" id="UP000018719">
    <property type="component" value="Unassembled WGS sequence"/>
</dbReference>
<name>V6H9U0_9LEPT</name>
<dbReference type="STRING" id="1049790.LEP1GSC047_0581"/>
<organism evidence="1 2">
    <name type="scientific">Leptospira inadai serovar Lyme str. 10</name>
    <dbReference type="NCBI Taxonomy" id="1049790"/>
    <lineage>
        <taxon>Bacteria</taxon>
        <taxon>Pseudomonadati</taxon>
        <taxon>Spirochaetota</taxon>
        <taxon>Spirochaetia</taxon>
        <taxon>Leptospirales</taxon>
        <taxon>Leptospiraceae</taxon>
        <taxon>Leptospira</taxon>
    </lineage>
</organism>
<sequence length="39" mass="4538">MPLFSAMLSEEHRARIAAAKKRITIRFMELPYEKSNSLT</sequence>
<accession>V6H9U0</accession>
<dbReference type="EMBL" id="AHMM02000024">
    <property type="protein sequence ID" value="EQA36016.1"/>
    <property type="molecule type" value="Genomic_DNA"/>
</dbReference>
<evidence type="ECO:0000313" key="1">
    <source>
        <dbReference type="EMBL" id="EQA36016.1"/>
    </source>
</evidence>
<gene>
    <name evidence="1" type="ORF">LEP1GSC047_0581</name>
</gene>
<protein>
    <submittedName>
        <fullName evidence="1">Uncharacterized protein</fullName>
    </submittedName>
</protein>
<dbReference type="AlphaFoldDB" id="V6H9U0"/>
<proteinExistence type="predicted"/>
<reference evidence="1 2" key="1">
    <citation type="submission" date="2013-05" db="EMBL/GenBank/DDBJ databases">
        <authorList>
            <person name="Harkins D.M."/>
            <person name="Durkin A.S."/>
            <person name="Brinkac L.M."/>
            <person name="Haft D.H."/>
            <person name="Selengut J.D."/>
            <person name="Sanka R."/>
            <person name="DePew J."/>
            <person name="Purushe J."/>
            <person name="Hartskeerl R.A."/>
            <person name="Ahmed A."/>
            <person name="van der Linden H."/>
            <person name="Goris M.G.A."/>
            <person name="Vinetz J.M."/>
            <person name="Sutton G.G."/>
            <person name="Nierman W.C."/>
            <person name="Fouts D.E."/>
        </authorList>
    </citation>
    <scope>NUCLEOTIDE SEQUENCE [LARGE SCALE GENOMIC DNA]</scope>
    <source>
        <strain evidence="1 2">10</strain>
    </source>
</reference>
<evidence type="ECO:0000313" key="2">
    <source>
        <dbReference type="Proteomes" id="UP000018719"/>
    </source>
</evidence>